<dbReference type="SMART" id="SM00850">
    <property type="entry name" value="LytTR"/>
    <property type="match status" value="1"/>
</dbReference>
<dbReference type="Gene3D" id="2.40.50.1020">
    <property type="entry name" value="LytTr DNA-binding domain"/>
    <property type="match status" value="1"/>
</dbReference>
<dbReference type="EMBL" id="CP117523">
    <property type="protein sequence ID" value="WWD83142.1"/>
    <property type="molecule type" value="Genomic_DNA"/>
</dbReference>
<organism evidence="2 3">
    <name type="scientific">Terrisporobacter glycolicus ATCC 14880 = DSM 1288</name>
    <dbReference type="NCBI Taxonomy" id="1121315"/>
    <lineage>
        <taxon>Bacteria</taxon>
        <taxon>Bacillati</taxon>
        <taxon>Bacillota</taxon>
        <taxon>Clostridia</taxon>
        <taxon>Peptostreptococcales</taxon>
        <taxon>Peptostreptococcaceae</taxon>
        <taxon>Terrisporobacter</taxon>
    </lineage>
</organism>
<gene>
    <name evidence="2" type="ORF">TEGL_15480</name>
</gene>
<proteinExistence type="predicted"/>
<protein>
    <submittedName>
        <fullName evidence="2">HTH-type transcriptional regulator</fullName>
    </submittedName>
</protein>
<name>A0ABZ2ETP0_9FIRM</name>
<accession>A0ABZ2ETP0</accession>
<keyword evidence="3" id="KW-1185">Reference proteome</keyword>
<dbReference type="Proteomes" id="UP001348492">
    <property type="component" value="Chromosome"/>
</dbReference>
<dbReference type="PROSITE" id="PS50930">
    <property type="entry name" value="HTH_LYTTR"/>
    <property type="match status" value="1"/>
</dbReference>
<dbReference type="InterPro" id="IPR046947">
    <property type="entry name" value="LytR-like"/>
</dbReference>
<dbReference type="Pfam" id="PF04397">
    <property type="entry name" value="LytTR"/>
    <property type="match status" value="1"/>
</dbReference>
<feature type="domain" description="HTH LytTR-type" evidence="1">
    <location>
        <begin position="41"/>
        <end position="144"/>
    </location>
</feature>
<dbReference type="InterPro" id="IPR007492">
    <property type="entry name" value="LytTR_DNA-bd_dom"/>
</dbReference>
<evidence type="ECO:0000313" key="3">
    <source>
        <dbReference type="Proteomes" id="UP001348492"/>
    </source>
</evidence>
<dbReference type="PANTHER" id="PTHR37299:SF1">
    <property type="entry name" value="STAGE 0 SPORULATION PROTEIN A HOMOLOG"/>
    <property type="match status" value="1"/>
</dbReference>
<evidence type="ECO:0000259" key="1">
    <source>
        <dbReference type="PROSITE" id="PS50930"/>
    </source>
</evidence>
<dbReference type="RefSeq" id="WP_018590306.1">
    <property type="nucleotide sequence ID" value="NZ_CP117523.1"/>
</dbReference>
<reference evidence="2 3" key="1">
    <citation type="journal article" date="2023" name="PLoS ONE">
        <title>Genome-based metabolic and phylogenomic analysis of three Terrisporobacter species.</title>
        <authorList>
            <person name="Boer T."/>
            <person name="Bengelsdorf F.R."/>
            <person name="Bomeke M."/>
            <person name="Daniel R."/>
            <person name="Poehlein A."/>
        </authorList>
    </citation>
    <scope>NUCLEOTIDE SEQUENCE [LARGE SCALE GENOMIC DNA]</scope>
    <source>
        <strain evidence="2 3">DSM 1288</strain>
    </source>
</reference>
<evidence type="ECO:0000313" key="2">
    <source>
        <dbReference type="EMBL" id="WWD83142.1"/>
    </source>
</evidence>
<dbReference type="PANTHER" id="PTHR37299">
    <property type="entry name" value="TRANSCRIPTIONAL REGULATOR-RELATED"/>
    <property type="match status" value="1"/>
</dbReference>
<sequence length="144" mass="16428">MKVEVKVSQDVKEPYVIIQTNTITAEIQKIISALGEDESIITVNDGDKIIVLQKDEIYMARIEVSEVIVHCKDKKYKSKKRLYEIGEQLGSGFIQISKSAFVNLKKIQCVEPFFNGMMSLKLKNGTSEYISRKYLPAFKKYLGI</sequence>